<sequence>MEEDLKFDLFDNEIVVGKNGRGESINECKLDIFAYNLFNHSHGLILFLHAA</sequence>
<reference evidence="1" key="2">
    <citation type="submission" date="2020-06" db="EMBL/GenBank/DDBJ databases">
        <title>Helianthus annuus Genome sequencing and assembly Release 2.</title>
        <authorList>
            <person name="Gouzy J."/>
            <person name="Langlade N."/>
            <person name="Munos S."/>
        </authorList>
    </citation>
    <scope>NUCLEOTIDE SEQUENCE</scope>
    <source>
        <tissue evidence="1">Leaves</tissue>
    </source>
</reference>
<name>A0A9K3DY57_HELAN</name>
<proteinExistence type="predicted"/>
<gene>
    <name evidence="1" type="ORF">HanXRQr2_Chr15g0672931</name>
</gene>
<evidence type="ECO:0000313" key="1">
    <source>
        <dbReference type="EMBL" id="KAF5762797.1"/>
    </source>
</evidence>
<dbReference type="EMBL" id="MNCJ02000330">
    <property type="protein sequence ID" value="KAF5762797.1"/>
    <property type="molecule type" value="Genomic_DNA"/>
</dbReference>
<dbReference type="Proteomes" id="UP000215914">
    <property type="component" value="Unassembled WGS sequence"/>
</dbReference>
<organism evidence="1 2">
    <name type="scientific">Helianthus annuus</name>
    <name type="common">Common sunflower</name>
    <dbReference type="NCBI Taxonomy" id="4232"/>
    <lineage>
        <taxon>Eukaryota</taxon>
        <taxon>Viridiplantae</taxon>
        <taxon>Streptophyta</taxon>
        <taxon>Embryophyta</taxon>
        <taxon>Tracheophyta</taxon>
        <taxon>Spermatophyta</taxon>
        <taxon>Magnoliopsida</taxon>
        <taxon>eudicotyledons</taxon>
        <taxon>Gunneridae</taxon>
        <taxon>Pentapetalae</taxon>
        <taxon>asterids</taxon>
        <taxon>campanulids</taxon>
        <taxon>Asterales</taxon>
        <taxon>Asteraceae</taxon>
        <taxon>Asteroideae</taxon>
        <taxon>Heliantheae alliance</taxon>
        <taxon>Heliantheae</taxon>
        <taxon>Helianthus</taxon>
    </lineage>
</organism>
<reference evidence="1" key="1">
    <citation type="journal article" date="2017" name="Nature">
        <title>The sunflower genome provides insights into oil metabolism, flowering and Asterid evolution.</title>
        <authorList>
            <person name="Badouin H."/>
            <person name="Gouzy J."/>
            <person name="Grassa C.J."/>
            <person name="Murat F."/>
            <person name="Staton S.E."/>
            <person name="Cottret L."/>
            <person name="Lelandais-Briere C."/>
            <person name="Owens G.L."/>
            <person name="Carrere S."/>
            <person name="Mayjonade B."/>
            <person name="Legrand L."/>
            <person name="Gill N."/>
            <person name="Kane N.C."/>
            <person name="Bowers J.E."/>
            <person name="Hubner S."/>
            <person name="Bellec A."/>
            <person name="Berard A."/>
            <person name="Berges H."/>
            <person name="Blanchet N."/>
            <person name="Boniface M.C."/>
            <person name="Brunel D."/>
            <person name="Catrice O."/>
            <person name="Chaidir N."/>
            <person name="Claudel C."/>
            <person name="Donnadieu C."/>
            <person name="Faraut T."/>
            <person name="Fievet G."/>
            <person name="Helmstetter N."/>
            <person name="King M."/>
            <person name="Knapp S.J."/>
            <person name="Lai Z."/>
            <person name="Le Paslier M.C."/>
            <person name="Lippi Y."/>
            <person name="Lorenzon L."/>
            <person name="Mandel J.R."/>
            <person name="Marage G."/>
            <person name="Marchand G."/>
            <person name="Marquand E."/>
            <person name="Bret-Mestries E."/>
            <person name="Morien E."/>
            <person name="Nambeesan S."/>
            <person name="Nguyen T."/>
            <person name="Pegot-Espagnet P."/>
            <person name="Pouilly N."/>
            <person name="Raftis F."/>
            <person name="Sallet E."/>
            <person name="Schiex T."/>
            <person name="Thomas J."/>
            <person name="Vandecasteele C."/>
            <person name="Vares D."/>
            <person name="Vear F."/>
            <person name="Vautrin S."/>
            <person name="Crespi M."/>
            <person name="Mangin B."/>
            <person name="Burke J.M."/>
            <person name="Salse J."/>
            <person name="Munos S."/>
            <person name="Vincourt P."/>
            <person name="Rieseberg L.H."/>
            <person name="Langlade N.B."/>
        </authorList>
    </citation>
    <scope>NUCLEOTIDE SEQUENCE</scope>
    <source>
        <tissue evidence="1">Leaves</tissue>
    </source>
</reference>
<keyword evidence="2" id="KW-1185">Reference proteome</keyword>
<dbReference type="AlphaFoldDB" id="A0A9K3DY57"/>
<protein>
    <submittedName>
        <fullName evidence="1">Uncharacterized protein</fullName>
    </submittedName>
</protein>
<dbReference type="Gramene" id="mRNA:HanXRQr2_Chr15g0672931">
    <property type="protein sequence ID" value="CDS:HanXRQr2_Chr15g0672931.1"/>
    <property type="gene ID" value="HanXRQr2_Chr15g0672931"/>
</dbReference>
<accession>A0A9K3DY57</accession>
<evidence type="ECO:0000313" key="2">
    <source>
        <dbReference type="Proteomes" id="UP000215914"/>
    </source>
</evidence>
<comment type="caution">
    <text evidence="1">The sequence shown here is derived from an EMBL/GenBank/DDBJ whole genome shotgun (WGS) entry which is preliminary data.</text>
</comment>